<feature type="transmembrane region" description="Helical" evidence="2">
    <location>
        <begin position="104"/>
        <end position="130"/>
    </location>
</feature>
<organism evidence="3 4">
    <name type="scientific">Phormidesmis priestleyi Ana</name>
    <dbReference type="NCBI Taxonomy" id="1666911"/>
    <lineage>
        <taxon>Bacteria</taxon>
        <taxon>Bacillati</taxon>
        <taxon>Cyanobacteriota</taxon>
        <taxon>Cyanophyceae</taxon>
        <taxon>Leptolyngbyales</taxon>
        <taxon>Leptolyngbyaceae</taxon>
        <taxon>Phormidesmis</taxon>
    </lineage>
</organism>
<protein>
    <submittedName>
        <fullName evidence="3">Uncharacterized protein</fullName>
    </submittedName>
</protein>
<gene>
    <name evidence="3" type="ORF">HLUCCA11_06100</name>
</gene>
<dbReference type="PANTHER" id="PTHR36109:SF2">
    <property type="entry name" value="MEMBRANE PROTEIN"/>
    <property type="match status" value="1"/>
</dbReference>
<dbReference type="PATRIC" id="fig|1666911.3.peg.5143"/>
<reference evidence="3 4" key="1">
    <citation type="submission" date="2015-09" db="EMBL/GenBank/DDBJ databases">
        <title>Identification and resolution of microdiversity through metagenomic sequencing of parallel consortia.</title>
        <authorList>
            <person name="Nelson W.C."/>
            <person name="Romine M.F."/>
            <person name="Lindemann S.R."/>
        </authorList>
    </citation>
    <scope>NUCLEOTIDE SEQUENCE [LARGE SCALE GENOMIC DNA]</scope>
    <source>
        <strain evidence="3">Ana</strain>
    </source>
</reference>
<dbReference type="STRING" id="1666911.HLUCCA11_06100"/>
<keyword evidence="2" id="KW-1133">Transmembrane helix</keyword>
<evidence type="ECO:0000256" key="1">
    <source>
        <dbReference type="SAM" id="MobiDB-lite"/>
    </source>
</evidence>
<sequence>MPTEMQRAVGLFRNRQSAETALAQLRDSSFDMNKVSIVNKDSKTGEMQGAKVNADRDSDDNQVADSAGRAAAVGGVSGGAIGLIGSLGILAIPGVGPVAELGVLLANTVFAGAIGAAGSGLVGALVGWGLPEDQAQYYSDRVDKSGDYLVIVEGDATSIRTAENILQNNHINDWRTFSATNTAPSTASSNAGTSARGTSTTGTGVYSDSPASPASGRTIL</sequence>
<dbReference type="EMBL" id="LJZR01000006">
    <property type="protein sequence ID" value="KPQ36431.1"/>
    <property type="molecule type" value="Genomic_DNA"/>
</dbReference>
<keyword evidence="2" id="KW-0472">Membrane</keyword>
<dbReference type="AlphaFoldDB" id="A0A0P7Z0B8"/>
<feature type="region of interest" description="Disordered" evidence="1">
    <location>
        <begin position="182"/>
        <end position="220"/>
    </location>
</feature>
<feature type="compositionally biased region" description="Low complexity" evidence="1">
    <location>
        <begin position="182"/>
        <end position="204"/>
    </location>
</feature>
<evidence type="ECO:0000256" key="2">
    <source>
        <dbReference type="SAM" id="Phobius"/>
    </source>
</evidence>
<keyword evidence="2" id="KW-0812">Transmembrane</keyword>
<dbReference type="InterPro" id="IPR052948">
    <property type="entry name" value="Low_temp-induced_all0457"/>
</dbReference>
<comment type="caution">
    <text evidence="3">The sequence shown here is derived from an EMBL/GenBank/DDBJ whole genome shotgun (WGS) entry which is preliminary data.</text>
</comment>
<evidence type="ECO:0000313" key="4">
    <source>
        <dbReference type="Proteomes" id="UP000050465"/>
    </source>
</evidence>
<dbReference type="Proteomes" id="UP000050465">
    <property type="component" value="Unassembled WGS sequence"/>
</dbReference>
<proteinExistence type="predicted"/>
<dbReference type="PANTHER" id="PTHR36109">
    <property type="entry name" value="MEMBRANE PROTEIN-RELATED"/>
    <property type="match status" value="1"/>
</dbReference>
<feature type="transmembrane region" description="Helical" evidence="2">
    <location>
        <begin position="70"/>
        <end position="92"/>
    </location>
</feature>
<name>A0A0P7Z0B8_9CYAN</name>
<evidence type="ECO:0000313" key="3">
    <source>
        <dbReference type="EMBL" id="KPQ36431.1"/>
    </source>
</evidence>
<accession>A0A0P7Z0B8</accession>